<comment type="similarity">
    <text evidence="2">Belongs to the UPF0702 family.</text>
</comment>
<dbReference type="EMBL" id="BMIV01000026">
    <property type="protein sequence ID" value="GGF79996.1"/>
    <property type="molecule type" value="Genomic_DNA"/>
</dbReference>
<organism evidence="8 9">
    <name type="scientific">Paracoccus acridae</name>
    <dbReference type="NCBI Taxonomy" id="1795310"/>
    <lineage>
        <taxon>Bacteria</taxon>
        <taxon>Pseudomonadati</taxon>
        <taxon>Pseudomonadota</taxon>
        <taxon>Alphaproteobacteria</taxon>
        <taxon>Rhodobacterales</taxon>
        <taxon>Paracoccaceae</taxon>
        <taxon>Paracoccus</taxon>
    </lineage>
</organism>
<evidence type="ECO:0000313" key="9">
    <source>
        <dbReference type="Proteomes" id="UP000640509"/>
    </source>
</evidence>
<proteinExistence type="inferred from homology"/>
<evidence type="ECO:0000256" key="4">
    <source>
        <dbReference type="ARBA" id="ARBA00022692"/>
    </source>
</evidence>
<dbReference type="Proteomes" id="UP000640509">
    <property type="component" value="Unassembled WGS sequence"/>
</dbReference>
<dbReference type="InterPro" id="IPR007353">
    <property type="entry name" value="DUF421"/>
</dbReference>
<keyword evidence="3" id="KW-1003">Cell membrane</keyword>
<evidence type="ECO:0000256" key="6">
    <source>
        <dbReference type="ARBA" id="ARBA00023136"/>
    </source>
</evidence>
<comment type="subcellular location">
    <subcellularLocation>
        <location evidence="1">Cell membrane</location>
        <topology evidence="1">Multi-pass membrane protein</topology>
    </subcellularLocation>
</comment>
<keyword evidence="6" id="KW-0472">Membrane</keyword>
<keyword evidence="9" id="KW-1185">Reference proteome</keyword>
<accession>A0ABQ1VN13</accession>
<evidence type="ECO:0000256" key="2">
    <source>
        <dbReference type="ARBA" id="ARBA00006448"/>
    </source>
</evidence>
<keyword evidence="4" id="KW-0812">Transmembrane</keyword>
<dbReference type="Gene3D" id="3.30.240.20">
    <property type="entry name" value="bsu07140 like domains"/>
    <property type="match status" value="1"/>
</dbReference>
<name>A0ABQ1VN13_9RHOB</name>
<comment type="caution">
    <text evidence="8">The sequence shown here is derived from an EMBL/GenBank/DDBJ whole genome shotgun (WGS) entry which is preliminary data.</text>
</comment>
<evidence type="ECO:0000256" key="3">
    <source>
        <dbReference type="ARBA" id="ARBA00022475"/>
    </source>
</evidence>
<dbReference type="PANTHER" id="PTHR34582:SF6">
    <property type="entry name" value="UPF0702 TRANSMEMBRANE PROTEIN YCAP"/>
    <property type="match status" value="1"/>
</dbReference>
<reference evidence="9" key="1">
    <citation type="journal article" date="2019" name="Int. J. Syst. Evol. Microbiol.">
        <title>The Global Catalogue of Microorganisms (GCM) 10K type strain sequencing project: providing services to taxonomists for standard genome sequencing and annotation.</title>
        <authorList>
            <consortium name="The Broad Institute Genomics Platform"/>
            <consortium name="The Broad Institute Genome Sequencing Center for Infectious Disease"/>
            <person name="Wu L."/>
            <person name="Ma J."/>
        </authorList>
    </citation>
    <scope>NUCLEOTIDE SEQUENCE [LARGE SCALE GENOMIC DNA]</scope>
    <source>
        <strain evidence="9">CGMCC 1.15419</strain>
    </source>
</reference>
<evidence type="ECO:0000259" key="7">
    <source>
        <dbReference type="Pfam" id="PF04239"/>
    </source>
</evidence>
<dbReference type="PANTHER" id="PTHR34582">
    <property type="entry name" value="UPF0702 TRANSMEMBRANE PROTEIN YCAP"/>
    <property type="match status" value="1"/>
</dbReference>
<evidence type="ECO:0000256" key="5">
    <source>
        <dbReference type="ARBA" id="ARBA00022989"/>
    </source>
</evidence>
<dbReference type="RefSeq" id="WP_188716979.1">
    <property type="nucleotide sequence ID" value="NZ_BMIV01000026.1"/>
</dbReference>
<dbReference type="Pfam" id="PF04239">
    <property type="entry name" value="DUF421"/>
    <property type="match status" value="1"/>
</dbReference>
<protein>
    <submittedName>
        <fullName evidence="8">DUF421 domain-containing protein</fullName>
    </submittedName>
</protein>
<feature type="domain" description="YetF C-terminal" evidence="7">
    <location>
        <begin position="112"/>
        <end position="181"/>
    </location>
</feature>
<gene>
    <name evidence="8" type="ORF">GCM10011402_35740</name>
</gene>
<dbReference type="InterPro" id="IPR023090">
    <property type="entry name" value="UPF0702_alpha/beta_dom_sf"/>
</dbReference>
<sequence>MNALLNVRGVVMDDTVVPFDLWRMFIGEHPPLFYLEVLFRTLLIYSYTLGLIRWIGGRSVAQLSMTDMLLVIALGSAVGDATFYPDVPLLEAMLVITAIVLLNKGLDALAARSQTANRLIDGRAIAVVRDGCIDIAGRKAGGLSMAEIKSMLRRQGVANLGQVEIALLEEGGGVSVFGRRQAGPGLSLLPPDDLLQNLPLRIPGEPVDGQLCCTECGNRQQRANVRADEPCTNCGNRNWTTARLLTSNELNQLD</sequence>
<evidence type="ECO:0000313" key="8">
    <source>
        <dbReference type="EMBL" id="GGF79996.1"/>
    </source>
</evidence>
<evidence type="ECO:0000256" key="1">
    <source>
        <dbReference type="ARBA" id="ARBA00004651"/>
    </source>
</evidence>
<keyword evidence="5" id="KW-1133">Transmembrane helix</keyword>